<reference evidence="2 3" key="1">
    <citation type="journal article" date="2014" name="Proc. Natl. Acad. Sci. U.S.A.">
        <title>Trajectory and genomic determinants of fungal-pathogen speciation and host adaptation.</title>
        <authorList>
            <person name="Hu X."/>
            <person name="Xiao G."/>
            <person name="Zheng P."/>
            <person name="Shang Y."/>
            <person name="Su Y."/>
            <person name="Zhang X."/>
            <person name="Liu X."/>
            <person name="Zhan S."/>
            <person name="St Leger R.J."/>
            <person name="Wang C."/>
        </authorList>
    </citation>
    <scope>NUCLEOTIDE SEQUENCE [LARGE SCALE GENOMIC DNA]</scope>
    <source>
        <strain evidence="2 3">ARSEF 1941</strain>
    </source>
</reference>
<feature type="transmembrane region" description="Helical" evidence="1">
    <location>
        <begin position="31"/>
        <end position="55"/>
    </location>
</feature>
<keyword evidence="1" id="KW-0472">Membrane</keyword>
<evidence type="ECO:0000313" key="3">
    <source>
        <dbReference type="Proteomes" id="UP000030816"/>
    </source>
</evidence>
<sequence length="244" mass="25963">MNEAWSVKRPLTCSMSRSSRPNIKVCMCLSFYYYGAWAMSTAIGSSMARLLVFVLDSSGDEPYMTSQLSKGFLSQLCLAFTCTTQVGPNPTQNYGTLIVSGIKYDDGSQVTISDLLGVILKSPAAASTNGIVVCANPRRAVSADVTMEQIDESTKLVTAKPTNLTNIYTGLFLLAAEALTDIDGTVEIATLAAPDPAPVPQKVMLSSVQGLESYSASFLLGVTTSVQIPSGMYRVLSVELAPKD</sequence>
<keyword evidence="1" id="KW-1133">Transmembrane helix</keyword>
<protein>
    <submittedName>
        <fullName evidence="2">Uncharacterized protein</fullName>
    </submittedName>
</protein>
<keyword evidence="1" id="KW-0812">Transmembrane</keyword>
<accession>A0A0B2X6F7</accession>
<dbReference type="EMBL" id="AZHE01000001">
    <property type="protein sequence ID" value="KHO01323.1"/>
    <property type="molecule type" value="Genomic_DNA"/>
</dbReference>
<evidence type="ECO:0000256" key="1">
    <source>
        <dbReference type="SAM" id="Phobius"/>
    </source>
</evidence>
<dbReference type="OrthoDB" id="4686328at2759"/>
<dbReference type="HOGENOM" id="CLU_1138211_0_0_1"/>
<evidence type="ECO:0000313" key="2">
    <source>
        <dbReference type="EMBL" id="KHO01323.1"/>
    </source>
</evidence>
<dbReference type="RefSeq" id="XP_040682388.1">
    <property type="nucleotide sequence ID" value="XM_040819123.1"/>
</dbReference>
<keyword evidence="3" id="KW-1185">Reference proteome</keyword>
<comment type="caution">
    <text evidence="2">The sequence shown here is derived from an EMBL/GenBank/DDBJ whole genome shotgun (WGS) entry which is preliminary data.</text>
</comment>
<dbReference type="Proteomes" id="UP000030816">
    <property type="component" value="Unassembled WGS sequence"/>
</dbReference>
<name>A0A0B2X6F7_METAS</name>
<proteinExistence type="predicted"/>
<gene>
    <name evidence="2" type="ORF">MAM_00324</name>
</gene>
<dbReference type="GeneID" id="63734779"/>
<organism evidence="2 3">
    <name type="scientific">Metarhizium album (strain ARSEF 1941)</name>
    <dbReference type="NCBI Taxonomy" id="1081103"/>
    <lineage>
        <taxon>Eukaryota</taxon>
        <taxon>Fungi</taxon>
        <taxon>Dikarya</taxon>
        <taxon>Ascomycota</taxon>
        <taxon>Pezizomycotina</taxon>
        <taxon>Sordariomycetes</taxon>
        <taxon>Hypocreomycetidae</taxon>
        <taxon>Hypocreales</taxon>
        <taxon>Clavicipitaceae</taxon>
        <taxon>Metarhizium</taxon>
    </lineage>
</organism>
<dbReference type="AlphaFoldDB" id="A0A0B2X6F7"/>